<gene>
    <name evidence="1" type="ORF">PACLA_8A034921</name>
</gene>
<dbReference type="InterPro" id="IPR036226">
    <property type="entry name" value="LipOase_C_sf"/>
</dbReference>
<dbReference type="AlphaFoldDB" id="A0A6S7IYB6"/>
<dbReference type="PANTHER" id="PTHR11771">
    <property type="entry name" value="LIPOXYGENASE"/>
    <property type="match status" value="1"/>
</dbReference>
<reference evidence="1" key="1">
    <citation type="submission" date="2020-04" db="EMBL/GenBank/DDBJ databases">
        <authorList>
            <person name="Alioto T."/>
            <person name="Alioto T."/>
            <person name="Gomez Garrido J."/>
        </authorList>
    </citation>
    <scope>NUCLEOTIDE SEQUENCE</scope>
    <source>
        <strain evidence="1">A484AB</strain>
    </source>
</reference>
<dbReference type="SUPFAM" id="SSF48484">
    <property type="entry name" value="Lipoxigenase"/>
    <property type="match status" value="1"/>
</dbReference>
<protein>
    <submittedName>
        <fullName evidence="1">Allene oxide synthase-lipoxygenase -like</fullName>
    </submittedName>
</protein>
<keyword evidence="2" id="KW-1185">Reference proteome</keyword>
<comment type="caution">
    <text evidence="1">The sequence shown here is derived from an EMBL/GenBank/DDBJ whole genome shotgun (WGS) entry which is preliminary data.</text>
</comment>
<organism evidence="1 2">
    <name type="scientific">Paramuricea clavata</name>
    <name type="common">Red gorgonian</name>
    <name type="synonym">Violescent sea-whip</name>
    <dbReference type="NCBI Taxonomy" id="317549"/>
    <lineage>
        <taxon>Eukaryota</taxon>
        <taxon>Metazoa</taxon>
        <taxon>Cnidaria</taxon>
        <taxon>Anthozoa</taxon>
        <taxon>Octocorallia</taxon>
        <taxon>Malacalcyonacea</taxon>
        <taxon>Plexauridae</taxon>
        <taxon>Paramuricea</taxon>
    </lineage>
</organism>
<dbReference type="GO" id="GO:0046872">
    <property type="term" value="F:metal ion binding"/>
    <property type="evidence" value="ECO:0007669"/>
    <property type="project" value="InterPro"/>
</dbReference>
<sequence length="879" mass="102425">RQFQKAVMVYKSLNGLAPDYMHSMFVNRDSVNPYSLRNTENKLAVPKPRTNYLKNSFSYSGAVLWNSLPIGLRLVHGPHEKQEETSFPSHTFCYAFHFFIQILYLHPNLIEKVERMQNAYLKNLIEKVESITKRMRWKANFFLKGSTTQNQSNLFGLSSNKSPPSIPLLKPFEDDLIKLIENVKFRRPKDQFQTSLANDLKKINSSPNIFIFADKTRNIYETSLNTYNELLHDNITKTLEIGDRIERVKKREAFISLKDHKENFENNPKCRLINSRKKRIRKTKNTQQVISWFGNVNDKDRHSFISFDIVDFYPSISEKLLNEALAWASDLTTITENNISIIKHARRSLLFGNGKLWTKKDGSNSLFDVTMGSFDGAEICELVGLFILNHLDKTRKELHKIFEQFDLKIIAQLSTNALHFSHRTNKHLRNPHLFTRTLLHIVTLIMNLRTLRMHRNGHKHFKRTVNHENTETDNCNCDNKNTCPLPKQSTTFKEQLSKHIWKLKENNQDYTIKWSILKHAISYTGGSKRCNLCLEEKFCILKDIDKDNSLNKRSEIFGKCRHKNRFRHKSNLQFRNYSPPDDSYTDETDCCGFLRSWKLINKIVLCQLLTSLEFFILEKQCAIFLYFVWRPMFKFCILYYTAKNFLPKIFLPCKIMHEKNGVYHASFPTIRVDRPIWSEIRTTTRNKVLDQYSQVVFDIRLYVRDNEIQDWIRDLHDNGYKFGGKSVDKKVPKSFTNREDLINFLTKVIFTCSCQHAAVNFSQMATYGYHPNSPTLMRQPAPTKRGEADSTAIMATLANKHQAGIMIAVVKALTTVYPSELFLGDYADNLFGDASAQAALAKFKSKLDEITEKIKKRNEGMVAPYTWLLPERIPNSIAI</sequence>
<accession>A0A6S7IYB6</accession>
<dbReference type="Gene3D" id="1.20.245.10">
    <property type="entry name" value="Lipoxygenase-1, Domain 5"/>
    <property type="match status" value="1"/>
</dbReference>
<dbReference type="EMBL" id="CACRXK020011660">
    <property type="protein sequence ID" value="CAB4021849.1"/>
    <property type="molecule type" value="Genomic_DNA"/>
</dbReference>
<evidence type="ECO:0000313" key="1">
    <source>
        <dbReference type="EMBL" id="CAB4021849.1"/>
    </source>
</evidence>
<dbReference type="InterPro" id="IPR000907">
    <property type="entry name" value="LipOase"/>
</dbReference>
<proteinExistence type="predicted"/>
<dbReference type="Pfam" id="PF00305">
    <property type="entry name" value="Lipoxygenase"/>
    <property type="match status" value="1"/>
</dbReference>
<dbReference type="GO" id="GO:0034440">
    <property type="term" value="P:lipid oxidation"/>
    <property type="evidence" value="ECO:0007669"/>
    <property type="project" value="InterPro"/>
</dbReference>
<dbReference type="OrthoDB" id="407298at2759"/>
<dbReference type="PROSITE" id="PS51393">
    <property type="entry name" value="LIPOXYGENASE_3"/>
    <property type="match status" value="1"/>
</dbReference>
<name>A0A6S7IYB6_PARCT</name>
<dbReference type="InterPro" id="IPR013819">
    <property type="entry name" value="LipOase_C"/>
</dbReference>
<dbReference type="GO" id="GO:0016702">
    <property type="term" value="F:oxidoreductase activity, acting on single donors with incorporation of molecular oxygen, incorporation of two atoms of oxygen"/>
    <property type="evidence" value="ECO:0007669"/>
    <property type="project" value="InterPro"/>
</dbReference>
<evidence type="ECO:0000313" key="2">
    <source>
        <dbReference type="Proteomes" id="UP001152795"/>
    </source>
</evidence>
<feature type="non-terminal residue" evidence="1">
    <location>
        <position position="1"/>
    </location>
</feature>
<dbReference type="Proteomes" id="UP001152795">
    <property type="component" value="Unassembled WGS sequence"/>
</dbReference>